<sequence length="280" mass="30640">MNVTQANTNIDSAICLEGVKVISGNDRESAVASRLDINQLAITRGEWVYLAGINGSGKSTLARLLAGLSMEGVHGVIDRGFAGEFPAPYVMQQPDSQLFGQTPREELSFVLEWLGLAPDEVERQAAAVLHRFRLAALADEPWEHLSGGQRQLTAVAAAVAGNAPLIVLDEATSMLDDHARELVREVAFELHREGTAIVWVTQRLEELEPDRRVIAMHHGRIAYDGETRQFLYGTGDGVSPCLACGLRLPYMAAVAMEMFRQNKLAYPLPMSMTEWRGALG</sequence>
<keyword evidence="10" id="KW-1185">Reference proteome</keyword>
<evidence type="ECO:0000259" key="8">
    <source>
        <dbReference type="PROSITE" id="PS50893"/>
    </source>
</evidence>
<evidence type="ECO:0000256" key="1">
    <source>
        <dbReference type="ARBA" id="ARBA00005417"/>
    </source>
</evidence>
<dbReference type="InterPro" id="IPR050095">
    <property type="entry name" value="ECF_ABC_transporter_ATP-bd"/>
</dbReference>
<reference evidence="9 10" key="1">
    <citation type="submission" date="2020-08" db="EMBL/GenBank/DDBJ databases">
        <title>Genomic Encyclopedia of Type Strains, Phase III (KMG-III): the genomes of soil and plant-associated and newly described type strains.</title>
        <authorList>
            <person name="Whitman W."/>
        </authorList>
    </citation>
    <scope>NUCLEOTIDE SEQUENCE [LARGE SCALE GENOMIC DNA]</scope>
    <source>
        <strain evidence="9 10">CECT 5862</strain>
    </source>
</reference>
<keyword evidence="6" id="KW-1278">Translocase</keyword>
<dbReference type="SUPFAM" id="SSF52540">
    <property type="entry name" value="P-loop containing nucleoside triphosphate hydrolases"/>
    <property type="match status" value="1"/>
</dbReference>
<feature type="domain" description="ABC transporter" evidence="8">
    <location>
        <begin position="19"/>
        <end position="243"/>
    </location>
</feature>
<evidence type="ECO:0000256" key="2">
    <source>
        <dbReference type="ARBA" id="ARBA00022448"/>
    </source>
</evidence>
<dbReference type="GO" id="GO:0043190">
    <property type="term" value="C:ATP-binding cassette (ABC) transporter complex"/>
    <property type="evidence" value="ECO:0007669"/>
    <property type="project" value="TreeGrafter"/>
</dbReference>
<evidence type="ECO:0000256" key="5">
    <source>
        <dbReference type="ARBA" id="ARBA00022840"/>
    </source>
</evidence>
<accession>A0A7W5B3B7</accession>
<keyword evidence="2" id="KW-0813">Transport</keyword>
<dbReference type="EC" id="3.6.3.-" evidence="9"/>
<dbReference type="InterPro" id="IPR003593">
    <property type="entry name" value="AAA+_ATPase"/>
</dbReference>
<dbReference type="RefSeq" id="WP_183603627.1">
    <property type="nucleotide sequence ID" value="NZ_JACHXK010000019.1"/>
</dbReference>
<dbReference type="PROSITE" id="PS50893">
    <property type="entry name" value="ABC_TRANSPORTER_2"/>
    <property type="match status" value="1"/>
</dbReference>
<dbReference type="Pfam" id="PF00005">
    <property type="entry name" value="ABC_tran"/>
    <property type="match status" value="1"/>
</dbReference>
<comment type="caution">
    <text evidence="9">The sequence shown here is derived from an EMBL/GenBank/DDBJ whole genome shotgun (WGS) entry which is preliminary data.</text>
</comment>
<dbReference type="Gene3D" id="3.40.50.300">
    <property type="entry name" value="P-loop containing nucleotide triphosphate hydrolases"/>
    <property type="match status" value="1"/>
</dbReference>
<dbReference type="GO" id="GO:0005524">
    <property type="term" value="F:ATP binding"/>
    <property type="evidence" value="ECO:0007669"/>
    <property type="project" value="UniProtKB-KW"/>
</dbReference>
<dbReference type="Proteomes" id="UP000570361">
    <property type="component" value="Unassembled WGS sequence"/>
</dbReference>
<dbReference type="EMBL" id="JACHXK010000019">
    <property type="protein sequence ID" value="MBB3113558.1"/>
    <property type="molecule type" value="Genomic_DNA"/>
</dbReference>
<keyword evidence="7" id="KW-0472">Membrane</keyword>
<dbReference type="InterPro" id="IPR027417">
    <property type="entry name" value="P-loop_NTPase"/>
</dbReference>
<gene>
    <name evidence="9" type="ORF">FHS18_005670</name>
</gene>
<evidence type="ECO:0000313" key="9">
    <source>
        <dbReference type="EMBL" id="MBB3113558.1"/>
    </source>
</evidence>
<dbReference type="AlphaFoldDB" id="A0A7W5B3B7"/>
<evidence type="ECO:0000256" key="6">
    <source>
        <dbReference type="ARBA" id="ARBA00022967"/>
    </source>
</evidence>
<dbReference type="GO" id="GO:0016887">
    <property type="term" value="F:ATP hydrolysis activity"/>
    <property type="evidence" value="ECO:0007669"/>
    <property type="project" value="InterPro"/>
</dbReference>
<dbReference type="InterPro" id="IPR015856">
    <property type="entry name" value="ABC_transpr_CbiO/EcfA_su"/>
</dbReference>
<evidence type="ECO:0000256" key="4">
    <source>
        <dbReference type="ARBA" id="ARBA00022741"/>
    </source>
</evidence>
<evidence type="ECO:0000313" key="10">
    <source>
        <dbReference type="Proteomes" id="UP000570361"/>
    </source>
</evidence>
<evidence type="ECO:0000256" key="7">
    <source>
        <dbReference type="ARBA" id="ARBA00023136"/>
    </source>
</evidence>
<dbReference type="CDD" id="cd03225">
    <property type="entry name" value="ABC_cobalt_CbiO_domain1"/>
    <property type="match status" value="1"/>
</dbReference>
<organism evidence="9 10">
    <name type="scientific">Paenibacillus phyllosphaerae</name>
    <dbReference type="NCBI Taxonomy" id="274593"/>
    <lineage>
        <taxon>Bacteria</taxon>
        <taxon>Bacillati</taxon>
        <taxon>Bacillota</taxon>
        <taxon>Bacilli</taxon>
        <taxon>Bacillales</taxon>
        <taxon>Paenibacillaceae</taxon>
        <taxon>Paenibacillus</taxon>
    </lineage>
</organism>
<protein>
    <submittedName>
        <fullName evidence="9">Energy-coupling factor transport system ATP-binding protein</fullName>
        <ecNumber evidence="9">3.6.3.-</ecNumber>
    </submittedName>
</protein>
<name>A0A7W5B3B7_9BACL</name>
<keyword evidence="9" id="KW-0378">Hydrolase</keyword>
<dbReference type="InterPro" id="IPR003439">
    <property type="entry name" value="ABC_transporter-like_ATP-bd"/>
</dbReference>
<keyword evidence="3" id="KW-1003">Cell membrane</keyword>
<dbReference type="PANTHER" id="PTHR43553">
    <property type="entry name" value="HEAVY METAL TRANSPORTER"/>
    <property type="match status" value="1"/>
</dbReference>
<evidence type="ECO:0000256" key="3">
    <source>
        <dbReference type="ARBA" id="ARBA00022475"/>
    </source>
</evidence>
<proteinExistence type="inferred from homology"/>
<dbReference type="SMART" id="SM00382">
    <property type="entry name" value="AAA"/>
    <property type="match status" value="1"/>
</dbReference>
<comment type="similarity">
    <text evidence="1">Belongs to the ABC transporter superfamily.</text>
</comment>
<keyword evidence="4" id="KW-0547">Nucleotide-binding</keyword>
<keyword evidence="5 9" id="KW-0067">ATP-binding</keyword>
<dbReference type="GO" id="GO:0042626">
    <property type="term" value="F:ATPase-coupled transmembrane transporter activity"/>
    <property type="evidence" value="ECO:0007669"/>
    <property type="project" value="TreeGrafter"/>
</dbReference>